<evidence type="ECO:0000313" key="4">
    <source>
        <dbReference type="Proteomes" id="UP000263900"/>
    </source>
</evidence>
<sequence>MKFLIIRFSSIGDIVLTTPVVRCLKKQVLTAEVHYLTKPSFKAVVASNPYIDKIHYLQDDFDAMIASLQQEDFDYVIDLHHNLRTLKVKRALGKQSFSFNKLNIPKWLLTNFKVNRMPDVHIVDRYLATLQSFGIRNDGVGLDYFIPEEDKVKESDIPTAHHAGYIGVVIGAALNTKKYPLDKLKALCASIQHPIILLGGKEDAAQGDTIADTDKVKIYNACGKFNLNESADLVRRAKLIITNDTGLMHIASAFNKPIISIWGNTVPEFGMYPYMPGKPQLFDIMEIKDLSCRPCSKIGYNKCPKKHFKCMNLIKPEEVLAKVNARLGR</sequence>
<dbReference type="AlphaFoldDB" id="A0A3B7MYW9"/>
<dbReference type="GO" id="GO:0005829">
    <property type="term" value="C:cytosol"/>
    <property type="evidence" value="ECO:0007669"/>
    <property type="project" value="TreeGrafter"/>
</dbReference>
<keyword evidence="4" id="KW-1185">Reference proteome</keyword>
<dbReference type="GO" id="GO:0008713">
    <property type="term" value="F:ADP-heptose-lipopolysaccharide heptosyltransferase activity"/>
    <property type="evidence" value="ECO:0007669"/>
    <property type="project" value="TreeGrafter"/>
</dbReference>
<gene>
    <name evidence="3" type="ORF">D3H65_16550</name>
</gene>
<evidence type="ECO:0000256" key="2">
    <source>
        <dbReference type="ARBA" id="ARBA00022679"/>
    </source>
</evidence>
<dbReference type="RefSeq" id="WP_119051372.1">
    <property type="nucleotide sequence ID" value="NZ_CP032157.1"/>
</dbReference>
<dbReference type="GO" id="GO:0009244">
    <property type="term" value="P:lipopolysaccharide core region biosynthetic process"/>
    <property type="evidence" value="ECO:0007669"/>
    <property type="project" value="TreeGrafter"/>
</dbReference>
<dbReference type="OrthoDB" id="9768048at2"/>
<dbReference type="Proteomes" id="UP000263900">
    <property type="component" value="Chromosome"/>
</dbReference>
<dbReference type="SUPFAM" id="SSF53756">
    <property type="entry name" value="UDP-Glycosyltransferase/glycogen phosphorylase"/>
    <property type="match status" value="1"/>
</dbReference>
<dbReference type="KEGG" id="pseg:D3H65_16550"/>
<reference evidence="3 4" key="1">
    <citation type="submission" date="2018-09" db="EMBL/GenBank/DDBJ databases">
        <title>Genome sequencing of strain 6GH32-13.</title>
        <authorList>
            <person name="Weon H.-Y."/>
            <person name="Heo J."/>
            <person name="Kwon S.-W."/>
        </authorList>
    </citation>
    <scope>NUCLEOTIDE SEQUENCE [LARGE SCALE GENOMIC DNA]</scope>
    <source>
        <strain evidence="3 4">5GH32-13</strain>
    </source>
</reference>
<keyword evidence="1" id="KW-0328">Glycosyltransferase</keyword>
<dbReference type="InterPro" id="IPR051199">
    <property type="entry name" value="LPS_LOS_Heptosyltrfase"/>
</dbReference>
<dbReference type="PANTHER" id="PTHR30160">
    <property type="entry name" value="TETRAACYLDISACCHARIDE 4'-KINASE-RELATED"/>
    <property type="match status" value="1"/>
</dbReference>
<dbReference type="InterPro" id="IPR002201">
    <property type="entry name" value="Glyco_trans_9"/>
</dbReference>
<name>A0A3B7MYW9_9BACT</name>
<dbReference type="PANTHER" id="PTHR30160:SF1">
    <property type="entry name" value="LIPOPOLYSACCHARIDE 1,2-N-ACETYLGLUCOSAMINETRANSFERASE-RELATED"/>
    <property type="match status" value="1"/>
</dbReference>
<accession>A0A3B7MYW9</accession>
<evidence type="ECO:0000256" key="1">
    <source>
        <dbReference type="ARBA" id="ARBA00022676"/>
    </source>
</evidence>
<proteinExistence type="predicted"/>
<keyword evidence="2 3" id="KW-0808">Transferase</keyword>
<dbReference type="Gene3D" id="3.40.50.2000">
    <property type="entry name" value="Glycogen Phosphorylase B"/>
    <property type="match status" value="2"/>
</dbReference>
<organism evidence="3 4">
    <name type="scientific">Paraflavitalea soli</name>
    <dbReference type="NCBI Taxonomy" id="2315862"/>
    <lineage>
        <taxon>Bacteria</taxon>
        <taxon>Pseudomonadati</taxon>
        <taxon>Bacteroidota</taxon>
        <taxon>Chitinophagia</taxon>
        <taxon>Chitinophagales</taxon>
        <taxon>Chitinophagaceae</taxon>
        <taxon>Paraflavitalea</taxon>
    </lineage>
</organism>
<dbReference type="CDD" id="cd03789">
    <property type="entry name" value="GT9_LPS_heptosyltransferase"/>
    <property type="match status" value="1"/>
</dbReference>
<protein>
    <submittedName>
        <fullName evidence="3">Glycosyltransferase family 9 protein</fullName>
    </submittedName>
</protein>
<dbReference type="EMBL" id="CP032157">
    <property type="protein sequence ID" value="AXY75491.1"/>
    <property type="molecule type" value="Genomic_DNA"/>
</dbReference>
<dbReference type="Pfam" id="PF01075">
    <property type="entry name" value="Glyco_transf_9"/>
    <property type="match status" value="1"/>
</dbReference>
<evidence type="ECO:0000313" key="3">
    <source>
        <dbReference type="EMBL" id="AXY75491.1"/>
    </source>
</evidence>